<dbReference type="EMBL" id="KV454013">
    <property type="protein sequence ID" value="ODV95963.1"/>
    <property type="molecule type" value="Genomic_DNA"/>
</dbReference>
<accession>A0A1E4TW02</accession>
<sequence>MGNYLKKSDFQQVYHTDNFAIRLKRMSINSKLKRRIRNRKSDIFFCFTL</sequence>
<name>A0A1E4TW02_PACTA</name>
<organism evidence="1 2">
    <name type="scientific">Pachysolen tannophilus NRRL Y-2460</name>
    <dbReference type="NCBI Taxonomy" id="669874"/>
    <lineage>
        <taxon>Eukaryota</taxon>
        <taxon>Fungi</taxon>
        <taxon>Dikarya</taxon>
        <taxon>Ascomycota</taxon>
        <taxon>Saccharomycotina</taxon>
        <taxon>Pichiomycetes</taxon>
        <taxon>Pachysolenaceae</taxon>
        <taxon>Pachysolen</taxon>
    </lineage>
</organism>
<dbReference type="AlphaFoldDB" id="A0A1E4TW02"/>
<evidence type="ECO:0000313" key="1">
    <source>
        <dbReference type="EMBL" id="ODV95963.1"/>
    </source>
</evidence>
<evidence type="ECO:0000313" key="2">
    <source>
        <dbReference type="Proteomes" id="UP000094236"/>
    </source>
</evidence>
<dbReference type="Proteomes" id="UP000094236">
    <property type="component" value="Unassembled WGS sequence"/>
</dbReference>
<gene>
    <name evidence="1" type="ORF">PACTADRAFT_49389</name>
</gene>
<proteinExistence type="predicted"/>
<reference evidence="2" key="1">
    <citation type="submission" date="2016-05" db="EMBL/GenBank/DDBJ databases">
        <title>Comparative genomics of biotechnologically important yeasts.</title>
        <authorList>
            <consortium name="DOE Joint Genome Institute"/>
            <person name="Riley R."/>
            <person name="Haridas S."/>
            <person name="Wolfe K.H."/>
            <person name="Lopes M.R."/>
            <person name="Hittinger C.T."/>
            <person name="Goker M."/>
            <person name="Salamov A."/>
            <person name="Wisecaver J."/>
            <person name="Long T.M."/>
            <person name="Aerts A.L."/>
            <person name="Barry K."/>
            <person name="Choi C."/>
            <person name="Clum A."/>
            <person name="Coughlan A.Y."/>
            <person name="Deshpande S."/>
            <person name="Douglass A.P."/>
            <person name="Hanson S.J."/>
            <person name="Klenk H.-P."/>
            <person name="Labutti K."/>
            <person name="Lapidus A."/>
            <person name="Lindquist E."/>
            <person name="Lipzen A."/>
            <person name="Meier-Kolthoff J.P."/>
            <person name="Ohm R.A."/>
            <person name="Otillar R.P."/>
            <person name="Pangilinan J."/>
            <person name="Peng Y."/>
            <person name="Rokas A."/>
            <person name="Rosa C.A."/>
            <person name="Scheuner C."/>
            <person name="Sibirny A.A."/>
            <person name="Slot J.C."/>
            <person name="Stielow J.B."/>
            <person name="Sun H."/>
            <person name="Kurtzman C.P."/>
            <person name="Blackwell M."/>
            <person name="Grigoriev I.V."/>
            <person name="Jeffries T.W."/>
        </authorList>
    </citation>
    <scope>NUCLEOTIDE SEQUENCE [LARGE SCALE GENOMIC DNA]</scope>
    <source>
        <strain evidence="2">NRRL Y-2460</strain>
    </source>
</reference>
<protein>
    <submittedName>
        <fullName evidence="1">Uncharacterized protein</fullName>
    </submittedName>
</protein>
<keyword evidence="2" id="KW-1185">Reference proteome</keyword>